<feature type="transmembrane region" description="Helical" evidence="12">
    <location>
        <begin position="293"/>
        <end position="315"/>
    </location>
</feature>
<feature type="domain" description="K+ potassium transporter integral membrane" evidence="13">
    <location>
        <begin position="22"/>
        <end position="469"/>
    </location>
</feature>
<keyword evidence="10 12" id="KW-0406">Ion transport</keyword>
<keyword evidence="4 12" id="KW-1003">Cell membrane</keyword>
<dbReference type="GO" id="GO:0005886">
    <property type="term" value="C:plasma membrane"/>
    <property type="evidence" value="ECO:0007669"/>
    <property type="project" value="UniProtKB-SubCell"/>
</dbReference>
<evidence type="ECO:0000313" key="15">
    <source>
        <dbReference type="EMBL" id="MDX6031777.1"/>
    </source>
</evidence>
<name>A0AAJ2S845_9ENTR</name>
<dbReference type="EMBL" id="JAWXRC010000024">
    <property type="protein sequence ID" value="MDX6031777.1"/>
    <property type="molecule type" value="Genomic_DNA"/>
</dbReference>
<organism evidence="15 16">
    <name type="scientific">Scandinavium lactucae</name>
    <dbReference type="NCBI Taxonomy" id="3095028"/>
    <lineage>
        <taxon>Bacteria</taxon>
        <taxon>Pseudomonadati</taxon>
        <taxon>Pseudomonadota</taxon>
        <taxon>Gammaproteobacteria</taxon>
        <taxon>Enterobacterales</taxon>
        <taxon>Enterobacteriaceae</taxon>
        <taxon>Scandinavium</taxon>
    </lineage>
</organism>
<dbReference type="Pfam" id="PF02705">
    <property type="entry name" value="K_trans"/>
    <property type="match status" value="1"/>
</dbReference>
<gene>
    <name evidence="12" type="primary">kup</name>
    <name evidence="15" type="ORF">SIL20_09680</name>
</gene>
<feature type="transmembrane region" description="Helical" evidence="12">
    <location>
        <begin position="214"/>
        <end position="238"/>
    </location>
</feature>
<keyword evidence="7 12" id="KW-0769">Symport</keyword>
<feature type="transmembrane region" description="Helical" evidence="12">
    <location>
        <begin position="250"/>
        <end position="273"/>
    </location>
</feature>
<evidence type="ECO:0000256" key="9">
    <source>
        <dbReference type="ARBA" id="ARBA00022989"/>
    </source>
</evidence>
<reference evidence="15" key="1">
    <citation type="submission" date="2023-11" db="EMBL/GenBank/DDBJ databases">
        <title>Scandinavium wanjuensis sp. nov., isolated from lettuce South Korea.</title>
        <authorList>
            <person name="Park J."/>
            <person name="Park S."/>
            <person name="Oh K.K."/>
            <person name="Cho G.S."/>
            <person name="Franz C.M.A.P."/>
        </authorList>
    </citation>
    <scope>NUCLEOTIDE SEQUENCE</scope>
    <source>
        <strain evidence="15">V105_12</strain>
    </source>
</reference>
<dbReference type="RefSeq" id="WP_319628325.1">
    <property type="nucleotide sequence ID" value="NZ_JAWXRB010000043.1"/>
</dbReference>
<feature type="transmembrane region" description="Helical" evidence="12">
    <location>
        <begin position="369"/>
        <end position="390"/>
    </location>
</feature>
<evidence type="ECO:0000256" key="11">
    <source>
        <dbReference type="ARBA" id="ARBA00023136"/>
    </source>
</evidence>
<comment type="caution">
    <text evidence="15">The sequence shown here is derived from an EMBL/GenBank/DDBJ whole genome shotgun (WGS) entry which is preliminary data.</text>
</comment>
<evidence type="ECO:0000256" key="2">
    <source>
        <dbReference type="ARBA" id="ARBA00007019"/>
    </source>
</evidence>
<evidence type="ECO:0000259" key="13">
    <source>
        <dbReference type="Pfam" id="PF02705"/>
    </source>
</evidence>
<evidence type="ECO:0000256" key="10">
    <source>
        <dbReference type="ARBA" id="ARBA00023065"/>
    </source>
</evidence>
<evidence type="ECO:0000256" key="7">
    <source>
        <dbReference type="ARBA" id="ARBA00022847"/>
    </source>
</evidence>
<feature type="transmembrane region" description="Helical" evidence="12">
    <location>
        <begin position="429"/>
        <end position="446"/>
    </location>
</feature>
<evidence type="ECO:0000256" key="5">
    <source>
        <dbReference type="ARBA" id="ARBA00022538"/>
    </source>
</evidence>
<protein>
    <recommendedName>
        <fullName evidence="12">Low affinity potassium transport system protein Kup</fullName>
    </recommendedName>
    <alternativeName>
        <fullName evidence="12">Kup system potassium uptake protein</fullName>
    </alternativeName>
</protein>
<dbReference type="InterPro" id="IPR003855">
    <property type="entry name" value="K+_transporter"/>
</dbReference>
<comment type="catalytic activity">
    <reaction evidence="12">
        <text>K(+)(in) + H(+)(in) = K(+)(out) + H(+)(out)</text>
        <dbReference type="Rhea" id="RHEA:28490"/>
        <dbReference type="ChEBI" id="CHEBI:15378"/>
        <dbReference type="ChEBI" id="CHEBI:29103"/>
    </reaction>
</comment>
<proteinExistence type="inferred from homology"/>
<dbReference type="PANTHER" id="PTHR30540">
    <property type="entry name" value="OSMOTIC STRESS POTASSIUM TRANSPORTER"/>
    <property type="match status" value="1"/>
</dbReference>
<feature type="transmembrane region" description="Helical" evidence="12">
    <location>
        <begin position="108"/>
        <end position="135"/>
    </location>
</feature>
<evidence type="ECO:0000256" key="4">
    <source>
        <dbReference type="ARBA" id="ARBA00022475"/>
    </source>
</evidence>
<accession>A0AAJ2S845</accession>
<dbReference type="InterPro" id="IPR023051">
    <property type="entry name" value="Kup"/>
</dbReference>
<dbReference type="HAMAP" id="MF_01522">
    <property type="entry name" value="Kup"/>
    <property type="match status" value="1"/>
</dbReference>
<dbReference type="Pfam" id="PF22776">
    <property type="entry name" value="K_trans_C"/>
    <property type="match status" value="1"/>
</dbReference>
<feature type="transmembrane region" description="Helical" evidence="12">
    <location>
        <begin position="147"/>
        <end position="166"/>
    </location>
</feature>
<dbReference type="GO" id="GO:0015293">
    <property type="term" value="F:symporter activity"/>
    <property type="evidence" value="ECO:0007669"/>
    <property type="project" value="UniProtKB-UniRule"/>
</dbReference>
<sequence length="629" mass="68798">MDHTATENAPPHASNKLLLAGSAVGVVFGDIGTSPLYTLKTVILLSGSTPTPEIILGLLSLIIWTLILVTSLKYAAFAMRFDNRGEGGIMALMSLLQHNGKGKGRGMIIFAGLLGAALIYGDGAITPAISVLSALEGLNIVLPEAQHYILPATVVILLGLFAIQPFGTAKIGIVFGPIMILWFLILAGLGIWGITQHPAVLMAINPYYGVHFLLSNGLVSFLVLGGVFLCVTGAEALYADMGHFGKKPIWLAWFGLVFPSLVLNYAGQSALLLSGADISHNIFFRLCPPALQIPLVILATLATIIASQAIITGAFSMTRQTIQLGWLPRLNIKQTAEDNYGQIYIGIVNWLLMFATLFLAVFFKSSDNLAAAYGIAVSLTMLMTSGLLYVAMRRIWHWNRTASALVALLFLTIDACFLVANMIKVLDGGYIPLLLATVICSVMLVWHRGRAATLRSLDDKGMDVETFFRSLRENDIPRGPGAAVFLTRSQSGIPPVMRWHVTRNRALQQKVLALTVIVLNVPRIATRNRLVIRQAAPDYWRAVAYYGFMERPNIPALQNEISHKNCPFDLTDATYYLGHETIVGREDGQGIAHWQRRCYAFMARNCSHATHYYHLPGDQVVEISRRVAV</sequence>
<dbReference type="GO" id="GO:0015079">
    <property type="term" value="F:potassium ion transmembrane transporter activity"/>
    <property type="evidence" value="ECO:0007669"/>
    <property type="project" value="UniProtKB-UniRule"/>
</dbReference>
<comment type="subcellular location">
    <subcellularLocation>
        <location evidence="12">Cell membrane</location>
        <topology evidence="12">Multi-pass membrane protein</topology>
    </subcellularLocation>
    <subcellularLocation>
        <location evidence="1">Membrane</location>
        <topology evidence="1">Multi-pass membrane protein</topology>
    </subcellularLocation>
</comment>
<feature type="transmembrane region" description="Helical" evidence="12">
    <location>
        <begin position="173"/>
        <end position="194"/>
    </location>
</feature>
<comment type="similarity">
    <text evidence="2 12">Belongs to the HAK/KUP transporter (TC 2.A.72) family.</text>
</comment>
<comment type="function">
    <text evidence="12">Responsible for the low-affinity transport of potassium into the cell. Likely operates as a K(+):H(+) symporter.</text>
</comment>
<dbReference type="InterPro" id="IPR053951">
    <property type="entry name" value="K_trans_N"/>
</dbReference>
<feature type="domain" description="K+ potassium transporter C-terminal" evidence="14">
    <location>
        <begin position="480"/>
        <end position="627"/>
    </location>
</feature>
<evidence type="ECO:0000259" key="14">
    <source>
        <dbReference type="Pfam" id="PF22776"/>
    </source>
</evidence>
<evidence type="ECO:0000256" key="3">
    <source>
        <dbReference type="ARBA" id="ARBA00022448"/>
    </source>
</evidence>
<keyword evidence="11 12" id="KW-0472">Membrane</keyword>
<keyword evidence="3 12" id="KW-0813">Transport</keyword>
<keyword evidence="8 12" id="KW-0630">Potassium</keyword>
<feature type="transmembrane region" description="Helical" evidence="12">
    <location>
        <begin position="402"/>
        <end position="423"/>
    </location>
</feature>
<feature type="transmembrane region" description="Helical" evidence="12">
    <location>
        <begin position="54"/>
        <end position="76"/>
    </location>
</feature>
<evidence type="ECO:0000256" key="12">
    <source>
        <dbReference type="HAMAP-Rule" id="MF_01522"/>
    </source>
</evidence>
<feature type="transmembrane region" description="Helical" evidence="12">
    <location>
        <begin position="343"/>
        <end position="363"/>
    </location>
</feature>
<dbReference type="InterPro" id="IPR053952">
    <property type="entry name" value="K_trans_C"/>
</dbReference>
<evidence type="ECO:0000313" key="16">
    <source>
        <dbReference type="Proteomes" id="UP001282336"/>
    </source>
</evidence>
<keyword evidence="5 12" id="KW-0633">Potassium transport</keyword>
<dbReference type="AlphaFoldDB" id="A0AAJ2S845"/>
<evidence type="ECO:0000256" key="8">
    <source>
        <dbReference type="ARBA" id="ARBA00022958"/>
    </source>
</evidence>
<keyword evidence="6 12" id="KW-0812">Transmembrane</keyword>
<evidence type="ECO:0000256" key="1">
    <source>
        <dbReference type="ARBA" id="ARBA00004141"/>
    </source>
</evidence>
<keyword evidence="9 12" id="KW-1133">Transmembrane helix</keyword>
<dbReference type="PANTHER" id="PTHR30540:SF79">
    <property type="entry name" value="LOW AFFINITY POTASSIUM TRANSPORT SYSTEM PROTEIN KUP"/>
    <property type="match status" value="1"/>
</dbReference>
<evidence type="ECO:0000256" key="6">
    <source>
        <dbReference type="ARBA" id="ARBA00022692"/>
    </source>
</evidence>
<dbReference type="Proteomes" id="UP001282336">
    <property type="component" value="Unassembled WGS sequence"/>
</dbReference>